<keyword evidence="1" id="KW-0812">Transmembrane</keyword>
<reference evidence="2 3" key="1">
    <citation type="submission" date="2019-03" db="EMBL/GenBank/DDBJ databases">
        <title>An improved genome assembly of the fluke Schistosoma japonicum.</title>
        <authorList>
            <person name="Hu W."/>
            <person name="Luo F."/>
            <person name="Yin M."/>
            <person name="Mo X."/>
            <person name="Sun C."/>
            <person name="Wu Q."/>
            <person name="Zhu B."/>
            <person name="Xiang M."/>
            <person name="Wang J."/>
            <person name="Wang Y."/>
            <person name="Zhang T."/>
            <person name="Xu B."/>
            <person name="Zheng H."/>
            <person name="Feng Z."/>
        </authorList>
    </citation>
    <scope>NUCLEOTIDE SEQUENCE [LARGE SCALE GENOMIC DNA]</scope>
    <source>
        <strain evidence="2">HuSjv2</strain>
        <tissue evidence="2">Worms</tissue>
    </source>
</reference>
<keyword evidence="3" id="KW-1185">Reference proteome</keyword>
<dbReference type="OrthoDB" id="6225367at2759"/>
<evidence type="ECO:0000256" key="1">
    <source>
        <dbReference type="SAM" id="Phobius"/>
    </source>
</evidence>
<dbReference type="EMBL" id="SKCS01000040">
    <property type="protein sequence ID" value="TNN19675.1"/>
    <property type="molecule type" value="Genomic_DNA"/>
</dbReference>
<dbReference type="Proteomes" id="UP000311919">
    <property type="component" value="Unassembled WGS sequence"/>
</dbReference>
<comment type="caution">
    <text evidence="2">The sequence shown here is derived from an EMBL/GenBank/DDBJ whole genome shotgun (WGS) entry which is preliminary data.</text>
</comment>
<protein>
    <submittedName>
        <fullName evidence="2">Uncharacterized protein</fullName>
    </submittedName>
</protein>
<evidence type="ECO:0000313" key="2">
    <source>
        <dbReference type="EMBL" id="TNN19675.1"/>
    </source>
</evidence>
<dbReference type="AlphaFoldDB" id="A0A4Z2DT67"/>
<accession>A0A4Z2DT67</accession>
<organism evidence="2 3">
    <name type="scientific">Schistosoma japonicum</name>
    <name type="common">Blood fluke</name>
    <dbReference type="NCBI Taxonomy" id="6182"/>
    <lineage>
        <taxon>Eukaryota</taxon>
        <taxon>Metazoa</taxon>
        <taxon>Spiralia</taxon>
        <taxon>Lophotrochozoa</taxon>
        <taxon>Platyhelminthes</taxon>
        <taxon>Trematoda</taxon>
        <taxon>Digenea</taxon>
        <taxon>Strigeidida</taxon>
        <taxon>Schistosomatoidea</taxon>
        <taxon>Schistosomatidae</taxon>
        <taxon>Schistosoma</taxon>
    </lineage>
</organism>
<proteinExistence type="predicted"/>
<sequence length="258" mass="30423">MLKCVFYNIMKELYYLILFISAFKILFIQTSLKVSDIIQTCKSTIPRKMRNLDQQTIMLMSQNSKPCCLPDTWRARFLVQTVKGGRYLSRLDHGAFHISHKMDGSLDNALLVVGRNVFSTEFCSVNHTDNSIILNHLCPNDSIRCLQTPFLGEPRCMTEKDGYTLKKSRSYNVRGQIRQIWFIDKYDKTFGNIERHLYHVIRQYGLCQLLRYQIQWGKYSMPWKSCRLFIKREQTYTPISGTFQHQFNHSLVDDLLFC</sequence>
<feature type="transmembrane region" description="Helical" evidence="1">
    <location>
        <begin position="12"/>
        <end position="32"/>
    </location>
</feature>
<keyword evidence="1" id="KW-0472">Membrane</keyword>
<evidence type="ECO:0000313" key="3">
    <source>
        <dbReference type="Proteomes" id="UP000311919"/>
    </source>
</evidence>
<gene>
    <name evidence="2" type="ORF">EWB00_006581</name>
</gene>
<name>A0A4Z2DT67_SCHJA</name>
<keyword evidence="1" id="KW-1133">Transmembrane helix</keyword>